<organism evidence="2 3">
    <name type="scientific">Cercophora newfieldiana</name>
    <dbReference type="NCBI Taxonomy" id="92897"/>
    <lineage>
        <taxon>Eukaryota</taxon>
        <taxon>Fungi</taxon>
        <taxon>Dikarya</taxon>
        <taxon>Ascomycota</taxon>
        <taxon>Pezizomycotina</taxon>
        <taxon>Sordariomycetes</taxon>
        <taxon>Sordariomycetidae</taxon>
        <taxon>Sordariales</taxon>
        <taxon>Lasiosphaeriaceae</taxon>
        <taxon>Cercophora</taxon>
    </lineage>
</organism>
<dbReference type="PANTHER" id="PTHR28258:SF1">
    <property type="entry name" value="VACUOLAR SEGREGATION PROTEIN 7"/>
    <property type="match status" value="1"/>
</dbReference>
<evidence type="ECO:0000313" key="3">
    <source>
        <dbReference type="Proteomes" id="UP001174936"/>
    </source>
</evidence>
<evidence type="ECO:0000313" key="2">
    <source>
        <dbReference type="EMBL" id="KAK0652958.1"/>
    </source>
</evidence>
<dbReference type="GO" id="GO:1903778">
    <property type="term" value="P:protein localization to vacuolar membrane"/>
    <property type="evidence" value="ECO:0007669"/>
    <property type="project" value="TreeGrafter"/>
</dbReference>
<dbReference type="PANTHER" id="PTHR28258">
    <property type="entry name" value="VACUOLAR SEGREGATION PROTEIN 7"/>
    <property type="match status" value="1"/>
</dbReference>
<feature type="compositionally biased region" description="Basic and acidic residues" evidence="1">
    <location>
        <begin position="815"/>
        <end position="828"/>
    </location>
</feature>
<feature type="compositionally biased region" description="Polar residues" evidence="1">
    <location>
        <begin position="196"/>
        <end position="214"/>
    </location>
</feature>
<feature type="compositionally biased region" description="Polar residues" evidence="1">
    <location>
        <begin position="514"/>
        <end position="525"/>
    </location>
</feature>
<feature type="compositionally biased region" description="Low complexity" evidence="1">
    <location>
        <begin position="36"/>
        <end position="52"/>
    </location>
</feature>
<dbReference type="GO" id="GO:0000329">
    <property type="term" value="C:fungal-type vacuole membrane"/>
    <property type="evidence" value="ECO:0007669"/>
    <property type="project" value="TreeGrafter"/>
</dbReference>
<feature type="region of interest" description="Disordered" evidence="1">
    <location>
        <begin position="916"/>
        <end position="941"/>
    </location>
</feature>
<feature type="region of interest" description="Disordered" evidence="1">
    <location>
        <begin position="485"/>
        <end position="525"/>
    </location>
</feature>
<feature type="compositionally biased region" description="Polar residues" evidence="1">
    <location>
        <begin position="574"/>
        <end position="585"/>
    </location>
</feature>
<gene>
    <name evidence="2" type="ORF">B0T16DRAFT_108392</name>
</gene>
<reference evidence="2" key="1">
    <citation type="submission" date="2023-06" db="EMBL/GenBank/DDBJ databases">
        <title>Genome-scale phylogeny and comparative genomics of the fungal order Sordariales.</title>
        <authorList>
            <consortium name="Lawrence Berkeley National Laboratory"/>
            <person name="Hensen N."/>
            <person name="Bonometti L."/>
            <person name="Westerberg I."/>
            <person name="Brannstrom I.O."/>
            <person name="Guillou S."/>
            <person name="Cros-Aarteil S."/>
            <person name="Calhoun S."/>
            <person name="Haridas S."/>
            <person name="Kuo A."/>
            <person name="Mondo S."/>
            <person name="Pangilinan J."/>
            <person name="Riley R."/>
            <person name="Labutti K."/>
            <person name="Andreopoulos B."/>
            <person name="Lipzen A."/>
            <person name="Chen C."/>
            <person name="Yanf M."/>
            <person name="Daum C."/>
            <person name="Ng V."/>
            <person name="Clum A."/>
            <person name="Steindorff A."/>
            <person name="Ohm R."/>
            <person name="Martin F."/>
            <person name="Silar P."/>
            <person name="Natvig D."/>
            <person name="Lalanne C."/>
            <person name="Gautier V."/>
            <person name="Ament-Velasquez S.L."/>
            <person name="Kruys A."/>
            <person name="Hutchinson M.I."/>
            <person name="Powell A.J."/>
            <person name="Barry K."/>
            <person name="Miller A.N."/>
            <person name="Grigoriev I.V."/>
            <person name="Debuchy R."/>
            <person name="Gladieux P."/>
            <person name="Thoren M.H."/>
            <person name="Johannesson H."/>
        </authorList>
    </citation>
    <scope>NUCLEOTIDE SEQUENCE</scope>
    <source>
        <strain evidence="2">SMH2532-1</strain>
    </source>
</reference>
<feature type="region of interest" description="Disordered" evidence="1">
    <location>
        <begin position="556"/>
        <end position="700"/>
    </location>
</feature>
<feature type="compositionally biased region" description="Basic residues" evidence="1">
    <location>
        <begin position="586"/>
        <end position="595"/>
    </location>
</feature>
<feature type="region of interest" description="Disordered" evidence="1">
    <location>
        <begin position="1"/>
        <end position="279"/>
    </location>
</feature>
<feature type="compositionally biased region" description="Acidic residues" evidence="1">
    <location>
        <begin position="656"/>
        <end position="667"/>
    </location>
</feature>
<dbReference type="AlphaFoldDB" id="A0AA40CXL1"/>
<dbReference type="GO" id="GO:0010513">
    <property type="term" value="P:positive regulation of phosphatidylinositol biosynthetic process"/>
    <property type="evidence" value="ECO:0007669"/>
    <property type="project" value="TreeGrafter"/>
</dbReference>
<feature type="compositionally biased region" description="Polar residues" evidence="1">
    <location>
        <begin position="122"/>
        <end position="146"/>
    </location>
</feature>
<dbReference type="Proteomes" id="UP001174936">
    <property type="component" value="Unassembled WGS sequence"/>
</dbReference>
<comment type="caution">
    <text evidence="2">The sequence shown here is derived from an EMBL/GenBank/DDBJ whole genome shotgun (WGS) entry which is preliminary data.</text>
</comment>
<feature type="compositionally biased region" description="Polar residues" evidence="1">
    <location>
        <begin position="361"/>
        <end position="376"/>
    </location>
</feature>
<dbReference type="GO" id="GO:0070772">
    <property type="term" value="C:PAS complex"/>
    <property type="evidence" value="ECO:0007669"/>
    <property type="project" value="TreeGrafter"/>
</dbReference>
<feature type="compositionally biased region" description="Polar residues" evidence="1">
    <location>
        <begin position="13"/>
        <end position="33"/>
    </location>
</feature>
<keyword evidence="3" id="KW-1185">Reference proteome</keyword>
<dbReference type="EMBL" id="JAULSV010000002">
    <property type="protein sequence ID" value="KAK0652958.1"/>
    <property type="molecule type" value="Genomic_DNA"/>
</dbReference>
<feature type="compositionally biased region" description="Basic and acidic residues" evidence="1">
    <location>
        <begin position="792"/>
        <end position="803"/>
    </location>
</feature>
<feature type="compositionally biased region" description="Polar residues" evidence="1">
    <location>
        <begin position="621"/>
        <end position="631"/>
    </location>
</feature>
<evidence type="ECO:0000256" key="1">
    <source>
        <dbReference type="SAM" id="MobiDB-lite"/>
    </source>
</evidence>
<feature type="region of interest" description="Disordered" evidence="1">
    <location>
        <begin position="352"/>
        <end position="399"/>
    </location>
</feature>
<dbReference type="InterPro" id="IPR024260">
    <property type="entry name" value="Vac7"/>
</dbReference>
<protein>
    <submittedName>
        <fullName evidence="2">Vacuolar segregation subunit 7-domain-containing protein</fullName>
    </submittedName>
</protein>
<dbReference type="GO" id="GO:0000011">
    <property type="term" value="P:vacuole inheritance"/>
    <property type="evidence" value="ECO:0007669"/>
    <property type="project" value="TreeGrafter"/>
</dbReference>
<feature type="region of interest" description="Disordered" evidence="1">
    <location>
        <begin position="294"/>
        <end position="340"/>
    </location>
</feature>
<feature type="compositionally biased region" description="Low complexity" evidence="1">
    <location>
        <begin position="62"/>
        <end position="80"/>
    </location>
</feature>
<feature type="region of interest" description="Disordered" evidence="1">
    <location>
        <begin position="789"/>
        <end position="835"/>
    </location>
</feature>
<dbReference type="Pfam" id="PF12751">
    <property type="entry name" value="Vac7"/>
    <property type="match status" value="2"/>
</dbReference>
<feature type="compositionally biased region" description="Polar residues" evidence="1">
    <location>
        <begin position="294"/>
        <end position="304"/>
    </location>
</feature>
<accession>A0AA40CXL1</accession>
<name>A0AA40CXL1_9PEZI</name>
<sequence>MHANMDKSAGVANGSTEPSRSRSPSNAAQTPLPTLSRESTTSTATITPKTDSWPSKLVTQTSGASASSSAAPSPFASREPSPNRPLSRTSVSRASSANPGTRSRKNSVHDVSPSRVGRPSIPTASSTVRTLSSSTIPTLLPVTSDSALGAPVKSPTTQEHLRESAPRWPVSPRLRSPPPILHKPNFAPPRREQDAPSINVQRATPPQPSGSDVQSDTDTDDAYLPSGVRTPARGAGGSAPTLETVQEVSPLGSPRGPESMEEKLDDSFVSETSQSDAADISFVRSLVGKANMALNESGSESGSVKASRRSGPTSAPPLVTRQSSSSVKPGQPKGKAGEISLMTVETEVTSIPQVNLAPGGAQSTAGTLRQKPSTETIRPKKDKKKSSRKQPVVTSGTGELSQFFQPKRRHHQTIRSVASANEMRMVSPTKYHGHYDDAASLRPSSPIARRQSFVLHPMSSLLTRHRPASSKADIFEAKVASAVEEANSSDSEETFVYDSNPPDGRDRPHRFHSRTPSATSMASQVDRNGMRSIHAVLESSGPPIAVKKSMKFVNSCNSNANDSTPGDDDGKGTGRSNVGAGSTRGTVRHHHHFGRWGRNGGGNGHTSILADQSPFGASIAAGNSVSRQSSGPPSPRFSLRTGANGKRNSHLTAGYDLDETTGADDETTPLIPSGTMRSSRSGRVRRGQYSSRGLESQSYRTPPSVLNRFASCLVLTVMLLLVVSGAIGFMFATSQPLTEIQLVSMTNVVASQQELMLDLTIRAHNPNVVVVVVDAADIEVFAKSPHASTDSEWWRKHPDKDGPFTEPEDDSGFTIRDDAPEDQPKQPPDDSPTMRLGTITGFDSALTFEGSFFHSGISTSTGEVRLKNPGNGTYGGSERWEEILKDEFQLVLKGVLKYTLPLSQRVRTAAIIGKTTVKPSSPGDPPGLQPNGTKGGVSISF</sequence>
<proteinExistence type="predicted"/>
<feature type="compositionally biased region" description="Polar residues" evidence="1">
    <location>
        <begin position="84"/>
        <end position="101"/>
    </location>
</feature>